<accession>A0A444FW66</accession>
<organism evidence="1 2">
    <name type="scientific">Ensete ventricosum</name>
    <name type="common">Abyssinian banana</name>
    <name type="synonym">Musa ensete</name>
    <dbReference type="NCBI Taxonomy" id="4639"/>
    <lineage>
        <taxon>Eukaryota</taxon>
        <taxon>Viridiplantae</taxon>
        <taxon>Streptophyta</taxon>
        <taxon>Embryophyta</taxon>
        <taxon>Tracheophyta</taxon>
        <taxon>Spermatophyta</taxon>
        <taxon>Magnoliopsida</taxon>
        <taxon>Liliopsida</taxon>
        <taxon>Zingiberales</taxon>
        <taxon>Musaceae</taxon>
        <taxon>Ensete</taxon>
    </lineage>
</organism>
<sequence length="176" mass="19875">MASSVLSPSPLFSSLHHHQQRHLRTSTSPSSLPAVLFRLSRFPNSDPHRRRTSLLILSSSSSMNNLLPSPLSTRITQLTNPDLFVGTFHGVAQMLDRPTRVRGSRTYWRATASTPRTSFPDLPTSRRRVLPIGCFRYSPWEVLICVLDCADGYKLALKQQLFSQLPATLYTIIERL</sequence>
<gene>
    <name evidence="1" type="ORF">B296_00001260</name>
</gene>
<name>A0A444FW66_ENSVE</name>
<proteinExistence type="predicted"/>
<protein>
    <submittedName>
        <fullName evidence="1">Uncharacterized protein</fullName>
    </submittedName>
</protein>
<comment type="caution">
    <text evidence="1">The sequence shown here is derived from an EMBL/GenBank/DDBJ whole genome shotgun (WGS) entry which is preliminary data.</text>
</comment>
<evidence type="ECO:0000313" key="2">
    <source>
        <dbReference type="Proteomes" id="UP000287651"/>
    </source>
</evidence>
<dbReference type="Proteomes" id="UP000287651">
    <property type="component" value="Unassembled WGS sequence"/>
</dbReference>
<dbReference type="EMBL" id="AMZH03000114">
    <property type="protein sequence ID" value="RRT85446.1"/>
    <property type="molecule type" value="Genomic_DNA"/>
</dbReference>
<reference evidence="1 2" key="1">
    <citation type="journal article" date="2014" name="Agronomy (Basel)">
        <title>A Draft Genome Sequence for Ensete ventricosum, the Drought-Tolerant Tree Against Hunger.</title>
        <authorList>
            <person name="Harrison J."/>
            <person name="Moore K.A."/>
            <person name="Paszkiewicz K."/>
            <person name="Jones T."/>
            <person name="Grant M."/>
            <person name="Ambacheew D."/>
            <person name="Muzemil S."/>
            <person name="Studholme D.J."/>
        </authorList>
    </citation>
    <scope>NUCLEOTIDE SEQUENCE [LARGE SCALE GENOMIC DNA]</scope>
</reference>
<evidence type="ECO:0000313" key="1">
    <source>
        <dbReference type="EMBL" id="RRT85446.1"/>
    </source>
</evidence>
<dbReference type="AlphaFoldDB" id="A0A444FW66"/>